<dbReference type="AlphaFoldDB" id="A0A7J6I1I0"/>
<keyword evidence="5" id="KW-1185">Reference proteome</keyword>
<feature type="domain" description="Amidase" evidence="3">
    <location>
        <begin position="119"/>
        <end position="395"/>
    </location>
</feature>
<dbReference type="GO" id="GO:0050567">
    <property type="term" value="F:glutaminyl-tRNA synthase (glutamine-hydrolyzing) activity"/>
    <property type="evidence" value="ECO:0007669"/>
    <property type="project" value="TreeGrafter"/>
</dbReference>
<dbReference type="EMBL" id="JAATIQ010000013">
    <property type="protein sequence ID" value="KAF4401075.1"/>
    <property type="molecule type" value="Genomic_DNA"/>
</dbReference>
<proteinExistence type="predicted"/>
<protein>
    <recommendedName>
        <fullName evidence="3">Amidase domain-containing protein</fullName>
    </recommendedName>
</protein>
<evidence type="ECO:0000313" key="4">
    <source>
        <dbReference type="EMBL" id="KAF4401075.1"/>
    </source>
</evidence>
<dbReference type="Pfam" id="PF01425">
    <property type="entry name" value="Amidase"/>
    <property type="match status" value="2"/>
</dbReference>
<feature type="region of interest" description="Disordered" evidence="1">
    <location>
        <begin position="527"/>
        <end position="551"/>
    </location>
</feature>
<evidence type="ECO:0000259" key="3">
    <source>
        <dbReference type="Pfam" id="PF01425"/>
    </source>
</evidence>
<dbReference type="InterPro" id="IPR036928">
    <property type="entry name" value="AS_sf"/>
</dbReference>
<dbReference type="InterPro" id="IPR000120">
    <property type="entry name" value="Amidase"/>
</dbReference>
<feature type="chain" id="PRO_5029629655" description="Amidase domain-containing protein" evidence="2">
    <location>
        <begin position="16"/>
        <end position="1106"/>
    </location>
</feature>
<gene>
    <name evidence="4" type="ORF">G4B88_013916</name>
</gene>
<feature type="compositionally biased region" description="Basic and acidic residues" evidence="1">
    <location>
        <begin position="531"/>
        <end position="548"/>
    </location>
</feature>
<feature type="signal peptide" evidence="2">
    <location>
        <begin position="1"/>
        <end position="15"/>
    </location>
</feature>
<dbReference type="PANTHER" id="PTHR11895">
    <property type="entry name" value="TRANSAMIDASE"/>
    <property type="match status" value="1"/>
</dbReference>
<evidence type="ECO:0000256" key="2">
    <source>
        <dbReference type="SAM" id="SignalP"/>
    </source>
</evidence>
<dbReference type="Gene3D" id="3.90.1300.10">
    <property type="entry name" value="Amidase signature (AS) domain"/>
    <property type="match status" value="2"/>
</dbReference>
<evidence type="ECO:0000256" key="1">
    <source>
        <dbReference type="SAM" id="MobiDB-lite"/>
    </source>
</evidence>
<dbReference type="PANTHER" id="PTHR11895:SF73">
    <property type="entry name" value="AMIDASE FAMILY PROTEIN"/>
    <property type="match status" value="1"/>
</dbReference>
<organism evidence="4 5">
    <name type="scientific">Cannabis sativa</name>
    <name type="common">Hemp</name>
    <name type="synonym">Marijuana</name>
    <dbReference type="NCBI Taxonomy" id="3483"/>
    <lineage>
        <taxon>Eukaryota</taxon>
        <taxon>Viridiplantae</taxon>
        <taxon>Streptophyta</taxon>
        <taxon>Embryophyta</taxon>
        <taxon>Tracheophyta</taxon>
        <taxon>Spermatophyta</taxon>
        <taxon>Magnoliopsida</taxon>
        <taxon>eudicotyledons</taxon>
        <taxon>Gunneridae</taxon>
        <taxon>Pentapetalae</taxon>
        <taxon>rosids</taxon>
        <taxon>fabids</taxon>
        <taxon>Rosales</taxon>
        <taxon>Cannabaceae</taxon>
        <taxon>Cannabis</taxon>
    </lineage>
</organism>
<name>A0A7J6I1I0_CANSA</name>
<sequence length="1106" mass="122738">MSLLILLGLLLFSSGNRNSVFAHQKMLEIVKGAEEFNIPIIRANRKLVASINGGLQYPSVLVFNPQWGTSQHQPPKSNRFKYPSSSALLRRPSNDEDIAFMTITELGQLIKTKQITSLELTKIFLRRLKRYNGVLKAVVSYTEELAYKQAKRADNLLDKGVYLGPLHGIPYGLKDIISVPKYKTTWGSTTFKNQVLNTEAWVYKRLKSAGAVLVAKLVSGSLAYDDIWFGGRTRNPWNIEEFSTGSSAGPAVSTSAGMVPFAIGTETAGSITFPAARCGITGLRPTFGSIGRTGVMSLSESLDKVGPFCRDAADCAIILDVIRGKDPNDMSSRDMPFKDPFSVDITKLRVGYVEDAEMEVVKVLESKGVKMVPFKLNYTVDSVQGILNFTMDVDMLAHFDEWQRSGSDRAYEAQEQWPTELRRARLIPAVDYVQAQRARGRLIREVEDNLKGIDGFIGNATDWEKVCMGNLVGMPVIVVPTGLKPISHPPPNTRRRTTITTAIYAPPQHDHIGLALAMAYQSVTHHHKQRPPIDDLGPHDDSENKGSYEESFDQEALPLKTAFELFDANFFSSKKMVEITKGAKELNVPTIRANRKLVGSVNGGLYHHSPLVFNPEWATEEANNKKKRFNYPYLVGTQRPNKEDDIAFMSILELGELIKTKQVTSEELTQICLKRLKRYNPVLEAVISYTEDLAYKQAKEADELFSRGVYLGPLHGIPYGLKDIISVPQYKTTWGSKSFKDQVLDIEAWVYKRLKSAGAVLVAKLVSGSLAYDDIWFGGRTRNPWNIEEFSTGSSAGPAACISAGLVPFAIGSETVGSMTLPASRCGVTALRPTFGLVGRTGVMSISESLDKLGPFCRSATDCAIVLDSIMGKDPDDVSSRDISLGDPFSVDIKKLTVGYLDDADMEVVQVLASKGVNMVPFKLNYTVDSVQGIISFTMDVDMLAHFDEWQRSGKDDDYEAQDQWPVELRRARFFPAVDYLQAQRARGKLIQEVRESFKVDAMIGSPTEWERVCMGNLVGMPVIVVQTGFTHISNPPCSDCRRRKTTTTGIFAPPYHDHIALALAVAYQSETNHHKQRPPVDELGPNDSIPNPPIHIQPPRLLRFL</sequence>
<evidence type="ECO:0000313" key="5">
    <source>
        <dbReference type="Proteomes" id="UP000583929"/>
    </source>
</evidence>
<dbReference type="Proteomes" id="UP000583929">
    <property type="component" value="Unassembled WGS sequence"/>
</dbReference>
<accession>A0A7J6I1I0</accession>
<keyword evidence="2" id="KW-0732">Signal</keyword>
<feature type="region of interest" description="Disordered" evidence="1">
    <location>
        <begin position="1072"/>
        <end position="1099"/>
    </location>
</feature>
<dbReference type="InterPro" id="IPR023631">
    <property type="entry name" value="Amidase_dom"/>
</dbReference>
<reference evidence="4 5" key="1">
    <citation type="journal article" date="2020" name="bioRxiv">
        <title>Sequence and annotation of 42 cannabis genomes reveals extensive copy number variation in cannabinoid synthesis and pathogen resistance genes.</title>
        <authorList>
            <person name="Mckernan K.J."/>
            <person name="Helbert Y."/>
            <person name="Kane L.T."/>
            <person name="Ebling H."/>
            <person name="Zhang L."/>
            <person name="Liu B."/>
            <person name="Eaton Z."/>
            <person name="Mclaughlin S."/>
            <person name="Kingan S."/>
            <person name="Baybayan P."/>
            <person name="Concepcion G."/>
            <person name="Jordan M."/>
            <person name="Riva A."/>
            <person name="Barbazuk W."/>
            <person name="Harkins T."/>
        </authorList>
    </citation>
    <scope>NUCLEOTIDE SEQUENCE [LARGE SCALE GENOMIC DNA]</scope>
    <source>
        <strain evidence="5">cv. Jamaican Lion 4</strain>
        <tissue evidence="4">Leaf</tissue>
    </source>
</reference>
<dbReference type="SUPFAM" id="SSF75304">
    <property type="entry name" value="Amidase signature (AS) enzymes"/>
    <property type="match status" value="2"/>
</dbReference>
<feature type="domain" description="Amidase" evidence="3">
    <location>
        <begin position="667"/>
        <end position="1004"/>
    </location>
</feature>
<comment type="caution">
    <text evidence="4">The sequence shown here is derived from an EMBL/GenBank/DDBJ whole genome shotgun (WGS) entry which is preliminary data.</text>
</comment>